<reference evidence="1" key="1">
    <citation type="submission" date="2021-06" db="EMBL/GenBank/DDBJ databases">
        <authorList>
            <person name="Kallberg Y."/>
            <person name="Tangrot J."/>
            <person name="Rosling A."/>
        </authorList>
    </citation>
    <scope>NUCLEOTIDE SEQUENCE</scope>
    <source>
        <strain evidence="1">CL356</strain>
    </source>
</reference>
<comment type="caution">
    <text evidence="1">The sequence shown here is derived from an EMBL/GenBank/DDBJ whole genome shotgun (WGS) entry which is preliminary data.</text>
</comment>
<evidence type="ECO:0000313" key="1">
    <source>
        <dbReference type="EMBL" id="CAG8523456.1"/>
    </source>
</evidence>
<dbReference type="EMBL" id="CAJVPT010005751">
    <property type="protein sequence ID" value="CAG8523456.1"/>
    <property type="molecule type" value="Genomic_DNA"/>
</dbReference>
<dbReference type="Proteomes" id="UP000789525">
    <property type="component" value="Unassembled WGS sequence"/>
</dbReference>
<accession>A0ACA9LF46</accession>
<organism evidence="1 2">
    <name type="scientific">Acaulospora colombiana</name>
    <dbReference type="NCBI Taxonomy" id="27376"/>
    <lineage>
        <taxon>Eukaryota</taxon>
        <taxon>Fungi</taxon>
        <taxon>Fungi incertae sedis</taxon>
        <taxon>Mucoromycota</taxon>
        <taxon>Glomeromycotina</taxon>
        <taxon>Glomeromycetes</taxon>
        <taxon>Diversisporales</taxon>
        <taxon>Acaulosporaceae</taxon>
        <taxon>Acaulospora</taxon>
    </lineage>
</organism>
<sequence length="251" mass="28587">DARTGHLYALKKIRCPFGSDSVKAAMREVEMYKQFQHENIIKVIHVYDLNQNGNLQDAINNNLVHETHFNEKDMLKVFRGICRAVQVLHKYRIPNGPTAQCDDGVVPHAHRDIKPGNILLSDDMQTPILMDFGSLVRARIKIQNRTDALIQQDLASEHSTMPYRAPELLDVNTNTELNEKVDIWSLGCTLYAMSYGKSPFENSLNEQGGSITLAVLSNQFKFPSVDQDRYEDLISFMLKVDPKERPDIDQS</sequence>
<name>A0ACA9LF46_9GLOM</name>
<proteinExistence type="predicted"/>
<gene>
    <name evidence="1" type="ORF">ACOLOM_LOCUS3760</name>
</gene>
<protein>
    <submittedName>
        <fullName evidence="1">3705_t:CDS:1</fullName>
    </submittedName>
</protein>
<feature type="non-terminal residue" evidence="1">
    <location>
        <position position="1"/>
    </location>
</feature>
<keyword evidence="2" id="KW-1185">Reference proteome</keyword>
<evidence type="ECO:0000313" key="2">
    <source>
        <dbReference type="Proteomes" id="UP000789525"/>
    </source>
</evidence>